<organism evidence="2 3">
    <name type="scientific">Luteolibacter pohnpeiensis</name>
    <dbReference type="NCBI Taxonomy" id="454153"/>
    <lineage>
        <taxon>Bacteria</taxon>
        <taxon>Pseudomonadati</taxon>
        <taxon>Verrucomicrobiota</taxon>
        <taxon>Verrucomicrobiia</taxon>
        <taxon>Verrucomicrobiales</taxon>
        <taxon>Verrucomicrobiaceae</taxon>
        <taxon>Luteolibacter</taxon>
    </lineage>
</organism>
<protein>
    <submittedName>
        <fullName evidence="2">Uncharacterized protein</fullName>
    </submittedName>
</protein>
<reference evidence="2" key="1">
    <citation type="submission" date="2021-01" db="EMBL/GenBank/DDBJ databases">
        <title>Modified the classification status of verrucomicrobia.</title>
        <authorList>
            <person name="Feng X."/>
        </authorList>
    </citation>
    <scope>NUCLEOTIDE SEQUENCE</scope>
    <source>
        <strain evidence="2">KCTC 22041</strain>
    </source>
</reference>
<gene>
    <name evidence="2" type="ORF">JIN85_18670</name>
</gene>
<keyword evidence="1" id="KW-0472">Membrane</keyword>
<evidence type="ECO:0000313" key="2">
    <source>
        <dbReference type="EMBL" id="MBK1884447.1"/>
    </source>
</evidence>
<dbReference type="AlphaFoldDB" id="A0A934S961"/>
<evidence type="ECO:0000313" key="3">
    <source>
        <dbReference type="Proteomes" id="UP000603141"/>
    </source>
</evidence>
<dbReference type="PROSITE" id="PS51257">
    <property type="entry name" value="PROKAR_LIPOPROTEIN"/>
    <property type="match status" value="1"/>
</dbReference>
<evidence type="ECO:0000256" key="1">
    <source>
        <dbReference type="SAM" id="Phobius"/>
    </source>
</evidence>
<keyword evidence="3" id="KW-1185">Reference proteome</keyword>
<feature type="transmembrane region" description="Helical" evidence="1">
    <location>
        <begin position="50"/>
        <end position="68"/>
    </location>
</feature>
<comment type="caution">
    <text evidence="2">The sequence shown here is derived from an EMBL/GenBank/DDBJ whole genome shotgun (WGS) entry which is preliminary data.</text>
</comment>
<name>A0A934S961_9BACT</name>
<feature type="transmembrane region" description="Helical" evidence="1">
    <location>
        <begin position="80"/>
        <end position="104"/>
    </location>
</feature>
<proteinExistence type="predicted"/>
<feature type="transmembrane region" description="Helical" evidence="1">
    <location>
        <begin position="133"/>
        <end position="154"/>
    </location>
</feature>
<keyword evidence="1" id="KW-1133">Transmembrane helix</keyword>
<feature type="transmembrane region" description="Helical" evidence="1">
    <location>
        <begin position="7"/>
        <end position="30"/>
    </location>
</feature>
<accession>A0A934S961</accession>
<sequence length="196" mass="22264">MKLVLQQFGYFSLACFISSSVGYFLLHFVMPDGWVFGTLYRMFLYHWEYPYQYIASVSIVYGLLATPLSIRFRRNQNMSFLIYSLGVALVILVASPIGGMLWVIHDMQAGYFTEGARFRDDLMWGALEGLRSGWLVILLSMPYNIFGLIAGYFITNHGFKRVGLDQIHVVKSLPSLSSLGETLSLHRGDKPGEPNR</sequence>
<dbReference type="EMBL" id="JAENIJ010000050">
    <property type="protein sequence ID" value="MBK1884447.1"/>
    <property type="molecule type" value="Genomic_DNA"/>
</dbReference>
<keyword evidence="1" id="KW-0812">Transmembrane</keyword>
<dbReference type="Proteomes" id="UP000603141">
    <property type="component" value="Unassembled WGS sequence"/>
</dbReference>
<dbReference type="RefSeq" id="WP_200273643.1">
    <property type="nucleotide sequence ID" value="NZ_JAENIJ010000050.1"/>
</dbReference>